<dbReference type="Pfam" id="PF00149">
    <property type="entry name" value="Metallophos"/>
    <property type="match status" value="1"/>
</dbReference>
<name>A0A9X2IBV4_9GAMM</name>
<keyword evidence="6" id="KW-1185">Reference proteome</keyword>
<evidence type="ECO:0000313" key="6">
    <source>
        <dbReference type="Proteomes" id="UP001139721"/>
    </source>
</evidence>
<keyword evidence="3" id="KW-0732">Signal</keyword>
<gene>
    <name evidence="5" type="ORF">LOX96_11905</name>
</gene>
<reference evidence="5" key="1">
    <citation type="submission" date="2021-11" db="EMBL/GenBank/DDBJ databases">
        <title>Legionella maioricencis sp. nov., a new species isolated from hot water samples in Mallorca.</title>
        <authorList>
            <person name="Crespi S."/>
            <person name="Drasar V."/>
            <person name="Salva-Serra F."/>
            <person name="Jaen-Luchoro D."/>
            <person name="Pineiro-Iglesias B."/>
            <person name="Aliaga F."/>
            <person name="Fernandez-Juarez V."/>
            <person name="Coll G."/>
            <person name="Moore E.R.B."/>
            <person name="Bennasar-Figueras A."/>
        </authorList>
    </citation>
    <scope>NUCLEOTIDE SEQUENCE</scope>
    <source>
        <strain evidence="5">HCPI-6</strain>
    </source>
</reference>
<comment type="caution">
    <text evidence="5">The sequence shown here is derived from an EMBL/GenBank/DDBJ whole genome shotgun (WGS) entry which is preliminary data.</text>
</comment>
<proteinExistence type="predicted"/>
<dbReference type="InterPro" id="IPR029052">
    <property type="entry name" value="Metallo-depent_PP-like"/>
</dbReference>
<dbReference type="Proteomes" id="UP001139721">
    <property type="component" value="Unassembled WGS sequence"/>
</dbReference>
<dbReference type="GO" id="GO:0016787">
    <property type="term" value="F:hydrolase activity"/>
    <property type="evidence" value="ECO:0007669"/>
    <property type="project" value="UniProtKB-KW"/>
</dbReference>
<evidence type="ECO:0000256" key="2">
    <source>
        <dbReference type="ARBA" id="ARBA00023180"/>
    </source>
</evidence>
<dbReference type="PANTHER" id="PTHR10340">
    <property type="entry name" value="SPHINGOMYELIN PHOSPHODIESTERASE"/>
    <property type="match status" value="1"/>
</dbReference>
<feature type="signal peptide" evidence="3">
    <location>
        <begin position="1"/>
        <end position="20"/>
    </location>
</feature>
<keyword evidence="1" id="KW-0378">Hydrolase</keyword>
<dbReference type="AlphaFoldDB" id="A0A9X2IBV4"/>
<dbReference type="Gene3D" id="3.60.21.10">
    <property type="match status" value="1"/>
</dbReference>
<evidence type="ECO:0000313" key="5">
    <source>
        <dbReference type="EMBL" id="MCL9684800.1"/>
    </source>
</evidence>
<feature type="chain" id="PRO_5040877395" evidence="3">
    <location>
        <begin position="21"/>
        <end position="386"/>
    </location>
</feature>
<protein>
    <submittedName>
        <fullName evidence="5">Metallophosphoesterase</fullName>
    </submittedName>
</protein>
<dbReference type="EMBL" id="JAJKBJ010000014">
    <property type="protein sequence ID" value="MCL9684800.1"/>
    <property type="molecule type" value="Genomic_DNA"/>
</dbReference>
<accession>A0A9X2IBV4</accession>
<evidence type="ECO:0000256" key="1">
    <source>
        <dbReference type="ARBA" id="ARBA00022801"/>
    </source>
</evidence>
<dbReference type="SUPFAM" id="SSF56300">
    <property type="entry name" value="Metallo-dependent phosphatases"/>
    <property type="match status" value="1"/>
</dbReference>
<sequence>MSFMLQVVLLILCLFSSAFASPIRFLTVSDIHYGSENSSKEGMDTGDEFLEITLNEFKKLSNDVDFILFLGDIPTHSLFVTPKKEKFERTVFHGLYEADQSSKPMFYITGNNDSLFGNYQPFELDGKSPLTFATDWTGACIHCDGLIIDDSHMRSDGYYSSYVIPDNKDILLIALNSTQWAKMPILLPKYPNQDRDASAQLVWLEEQLKNHHAKQLLIGMHIPPGYSYNGNLFLQERYIQSLINLLEKYHSSYDQVTLLTGHTHMDELRKIHLKDNSNLYVYSTPSIGRNHYNNPGMKIFTLDKQLAIKNYTTYYTTNLHGWGQEQYQALGASEAIFPNCSDKTLSQCLDGLSDQQTCNFLEQDLFYGVKSSHVPLNVCHTTYRVN</sequence>
<feature type="domain" description="Calcineurin-like phosphoesterase" evidence="4">
    <location>
        <begin position="23"/>
        <end position="265"/>
    </location>
</feature>
<evidence type="ECO:0000259" key="4">
    <source>
        <dbReference type="Pfam" id="PF00149"/>
    </source>
</evidence>
<dbReference type="InterPro" id="IPR004843">
    <property type="entry name" value="Calcineurin-like_PHP"/>
</dbReference>
<keyword evidence="2" id="KW-0325">Glycoprotein</keyword>
<evidence type="ECO:0000256" key="3">
    <source>
        <dbReference type="SAM" id="SignalP"/>
    </source>
</evidence>
<organism evidence="5 6">
    <name type="scientific">Legionella maioricensis</name>
    <dbReference type="NCBI Taxonomy" id="2896528"/>
    <lineage>
        <taxon>Bacteria</taxon>
        <taxon>Pseudomonadati</taxon>
        <taxon>Pseudomonadota</taxon>
        <taxon>Gammaproteobacteria</taxon>
        <taxon>Legionellales</taxon>
        <taxon>Legionellaceae</taxon>
        <taxon>Legionella</taxon>
    </lineage>
</organism>
<dbReference type="PANTHER" id="PTHR10340:SF57">
    <property type="entry name" value="METALLOPHOS DOMAIN-CONTAINING PROTEIN"/>
    <property type="match status" value="1"/>
</dbReference>